<keyword evidence="4" id="KW-1185">Reference proteome</keyword>
<dbReference type="PANTHER" id="PTHR12049:SF7">
    <property type="entry name" value="PROTEIN ARGININE METHYLTRANSFERASE NDUFAF7, MITOCHONDRIAL"/>
    <property type="match status" value="1"/>
</dbReference>
<protein>
    <recommendedName>
        <fullName evidence="5">SAM-dependent methyltransferase</fullName>
    </recommendedName>
</protein>
<dbReference type="SUPFAM" id="SSF53335">
    <property type="entry name" value="S-adenosyl-L-methionine-dependent methyltransferases"/>
    <property type="match status" value="1"/>
</dbReference>
<dbReference type="AlphaFoldDB" id="A0A2U2AG71"/>
<dbReference type="PANTHER" id="PTHR12049">
    <property type="entry name" value="PROTEIN ARGININE METHYLTRANSFERASE NDUFAF7, MITOCHONDRIAL"/>
    <property type="match status" value="1"/>
</dbReference>
<evidence type="ECO:0000256" key="1">
    <source>
        <dbReference type="ARBA" id="ARBA00022603"/>
    </source>
</evidence>
<dbReference type="Pfam" id="PF02636">
    <property type="entry name" value="Methyltransf_28"/>
    <property type="match status" value="1"/>
</dbReference>
<proteinExistence type="predicted"/>
<dbReference type="GO" id="GO:0032259">
    <property type="term" value="P:methylation"/>
    <property type="evidence" value="ECO:0007669"/>
    <property type="project" value="UniProtKB-KW"/>
</dbReference>
<evidence type="ECO:0000313" key="4">
    <source>
        <dbReference type="Proteomes" id="UP000245020"/>
    </source>
</evidence>
<evidence type="ECO:0008006" key="5">
    <source>
        <dbReference type="Google" id="ProtNLM"/>
    </source>
</evidence>
<dbReference type="InterPro" id="IPR003788">
    <property type="entry name" value="NDUFAF7"/>
</dbReference>
<dbReference type="InterPro" id="IPR029063">
    <property type="entry name" value="SAM-dependent_MTases_sf"/>
</dbReference>
<dbReference type="GO" id="GO:0035243">
    <property type="term" value="F:protein-arginine omega-N symmetric methyltransferase activity"/>
    <property type="evidence" value="ECO:0007669"/>
    <property type="project" value="TreeGrafter"/>
</dbReference>
<keyword evidence="2" id="KW-0808">Transferase</keyword>
<dbReference type="EMBL" id="QEWQ01000001">
    <property type="protein sequence ID" value="PWD81653.1"/>
    <property type="molecule type" value="Genomic_DNA"/>
</dbReference>
<dbReference type="InterPro" id="IPR038375">
    <property type="entry name" value="NDUFAF7_sf"/>
</dbReference>
<evidence type="ECO:0000313" key="3">
    <source>
        <dbReference type="EMBL" id="PWD81653.1"/>
    </source>
</evidence>
<reference evidence="4" key="1">
    <citation type="submission" date="2018-05" db="EMBL/GenBank/DDBJ databases">
        <title>Ignatzschineria dubaiensis sp. nov., isolated from necrotic foot tissues of dromedaries (Camelus dromedarius) and associated maggots in Dubai, United Arab Emirates.</title>
        <authorList>
            <person name="Tsang C.C."/>
            <person name="Tang J.Y.M."/>
            <person name="Fong J.Y.H."/>
            <person name="Kinne J."/>
            <person name="Lee H.H."/>
            <person name="Joseph M."/>
            <person name="Jose S."/>
            <person name="Schuster R.K."/>
            <person name="Tang Y."/>
            <person name="Sivakumar S."/>
            <person name="Chen J.H.K."/>
            <person name="Teng J.L.L."/>
            <person name="Lau S.K.P."/>
            <person name="Wernery U."/>
            <person name="Woo P.C.Y."/>
        </authorList>
    </citation>
    <scope>NUCLEOTIDE SEQUENCE [LARGE SCALE GENOMIC DNA]</scope>
    <source>
        <strain evidence="4">KCTC 22644</strain>
    </source>
</reference>
<dbReference type="Proteomes" id="UP000245020">
    <property type="component" value="Unassembled WGS sequence"/>
</dbReference>
<comment type="caution">
    <text evidence="3">The sequence shown here is derived from an EMBL/GenBank/DDBJ whole genome shotgun (WGS) entry which is preliminary data.</text>
</comment>
<evidence type="ECO:0000256" key="2">
    <source>
        <dbReference type="ARBA" id="ARBA00022679"/>
    </source>
</evidence>
<organism evidence="3 4">
    <name type="scientific">Ignatzschineria ureiclastica</name>
    <dbReference type="NCBI Taxonomy" id="472582"/>
    <lineage>
        <taxon>Bacteria</taxon>
        <taxon>Pseudomonadati</taxon>
        <taxon>Pseudomonadota</taxon>
        <taxon>Gammaproteobacteria</taxon>
        <taxon>Cardiobacteriales</taxon>
        <taxon>Ignatzschineriaceae</taxon>
        <taxon>Ignatzschineria</taxon>
    </lineage>
</organism>
<name>A0A2U2AG71_9GAMM</name>
<gene>
    <name evidence="3" type="ORF">DC083_00170</name>
</gene>
<dbReference type="Gene3D" id="3.40.50.12710">
    <property type="match status" value="1"/>
</dbReference>
<accession>A0A2U2AG71</accession>
<keyword evidence="1" id="KW-0489">Methyltransferase</keyword>
<sequence length="455" mass="51967">MCVTFRTDAEQANIENFLEPTAEDYALSSALVAEIASEIERQGAIPFSRFFELALYHPQYGYYTGPQAVFGREGDFITAPLISPFFSKSLAEQVIEVSQHLSENWQILEIGAGNGTMAKDLLLHLAEKDQLPAQYLILEVSPNLRERQKALLTEYLPEYIAQVQWIDTPPESAWEGVILANEVLDALPVERFRVVDGKPYYVDVTLAPFAEDRDHQESSNKVASTEELSSTLSESSTLHFAPHLREADQALNDYYQSLVEKGFHFPDGYESEYCPMLQPWLVPFFTHLTRGVALFIDYGYDEKEYYRPERMTGTLIAHYKHRAHEDFYLYPGLQDLTANVNFTEVATILVDMGLEFLGYTAQAYFLMGNHLQTMIAEEKARIEENQVEAMEAEETADDDTDSKVARELAWFELSKRVQHLIHPEEMGERFKVLAVGKNFEEALQGFSIHDYAHHL</sequence>